<keyword evidence="12" id="KW-1185">Reference proteome</keyword>
<gene>
    <name evidence="11" type="ORF">CCAM_LOCUS39917</name>
</gene>
<evidence type="ECO:0000313" key="12">
    <source>
        <dbReference type="Proteomes" id="UP000595140"/>
    </source>
</evidence>
<dbReference type="GO" id="GO:0061630">
    <property type="term" value="F:ubiquitin protein ligase activity"/>
    <property type="evidence" value="ECO:0007669"/>
    <property type="project" value="UniProtKB-EC"/>
</dbReference>
<dbReference type="OrthoDB" id="4348522at2759"/>
<feature type="domain" description="RING-type" evidence="10">
    <location>
        <begin position="296"/>
        <end position="338"/>
    </location>
</feature>
<evidence type="ECO:0000256" key="7">
    <source>
        <dbReference type="ARBA" id="ARBA00024209"/>
    </source>
</evidence>
<dbReference type="AlphaFoldDB" id="A0A484N9T9"/>
<keyword evidence="5" id="KW-0833">Ubl conjugation pathway</keyword>
<dbReference type="PANTHER" id="PTHR14155:SF627">
    <property type="entry name" value="OS06G0192800 PROTEIN"/>
    <property type="match status" value="1"/>
</dbReference>
<evidence type="ECO:0000256" key="1">
    <source>
        <dbReference type="ARBA" id="ARBA00000900"/>
    </source>
</evidence>
<evidence type="ECO:0000313" key="11">
    <source>
        <dbReference type="EMBL" id="VFQ98141.1"/>
    </source>
</evidence>
<dbReference type="PROSITE" id="PS50089">
    <property type="entry name" value="ZF_RING_2"/>
    <property type="match status" value="1"/>
</dbReference>
<keyword evidence="4 8" id="KW-0863">Zinc-finger</keyword>
<proteinExistence type="inferred from homology"/>
<dbReference type="GO" id="GO:0008270">
    <property type="term" value="F:zinc ion binding"/>
    <property type="evidence" value="ECO:0007669"/>
    <property type="project" value="UniProtKB-KW"/>
</dbReference>
<sequence length="409" mass="45796">MAASSESGCSSKVRCYYETRVFTPENVDDEDPDSSFKAAHPIAAAAASPGTASSSSVLFKVQSILRLSVAGGNPMTEFLEENDWREARQSSLELPCSKDGIIIDDKDNLKIISEALTALRVLKVSHQSIMDQLRQGAASLGLSPKFVVEICEVTHVTLPLIDEEGKRFMEEGETVLIPHDGDDEGESVLIPENGDDEGQAVLIPDNDYEEKKKKEELESLFALKILILDLGDINENDEAAKINDWFSKFINALCRVAWPEEEEQYEQEEEGEGDREGDGEEEEEGEGEGEEEEWVCPICREIFKQDEPWSEMLCCSQVFHCDCISMWLKRGKTCPWCRSSLPLVLQSAKGVIHRSNSEYFSSPIRPGFDICLVALWHLLEEVSVWSKEKLHIHGCDCGCLTRRVEIIVV</sequence>
<evidence type="ECO:0000259" key="10">
    <source>
        <dbReference type="PROSITE" id="PS50089"/>
    </source>
</evidence>
<protein>
    <recommendedName>
        <fullName evidence="2">RING-type E3 ubiquitin transferase</fullName>
        <ecNumber evidence="2">2.3.2.27</ecNumber>
    </recommendedName>
</protein>
<evidence type="ECO:0000256" key="5">
    <source>
        <dbReference type="ARBA" id="ARBA00022786"/>
    </source>
</evidence>
<dbReference type="PANTHER" id="PTHR14155">
    <property type="entry name" value="RING FINGER DOMAIN-CONTAINING"/>
    <property type="match status" value="1"/>
</dbReference>
<comment type="similarity">
    <text evidence="7">Belongs to the RING-type zinc finger family. ATL subfamily.</text>
</comment>
<keyword evidence="6" id="KW-0862">Zinc</keyword>
<accession>A0A484N9T9</accession>
<dbReference type="EMBL" id="OOIL02006568">
    <property type="protein sequence ID" value="VFQ98141.1"/>
    <property type="molecule type" value="Genomic_DNA"/>
</dbReference>
<evidence type="ECO:0000256" key="8">
    <source>
        <dbReference type="PROSITE-ProRule" id="PRU00175"/>
    </source>
</evidence>
<dbReference type="SUPFAM" id="SSF57850">
    <property type="entry name" value="RING/U-box"/>
    <property type="match status" value="1"/>
</dbReference>
<name>A0A484N9T9_9ASTE</name>
<evidence type="ECO:0000256" key="2">
    <source>
        <dbReference type="ARBA" id="ARBA00012483"/>
    </source>
</evidence>
<dbReference type="Proteomes" id="UP000595140">
    <property type="component" value="Unassembled WGS sequence"/>
</dbReference>
<organism evidence="11 12">
    <name type="scientific">Cuscuta campestris</name>
    <dbReference type="NCBI Taxonomy" id="132261"/>
    <lineage>
        <taxon>Eukaryota</taxon>
        <taxon>Viridiplantae</taxon>
        <taxon>Streptophyta</taxon>
        <taxon>Embryophyta</taxon>
        <taxon>Tracheophyta</taxon>
        <taxon>Spermatophyta</taxon>
        <taxon>Magnoliopsida</taxon>
        <taxon>eudicotyledons</taxon>
        <taxon>Gunneridae</taxon>
        <taxon>Pentapetalae</taxon>
        <taxon>asterids</taxon>
        <taxon>lamiids</taxon>
        <taxon>Solanales</taxon>
        <taxon>Convolvulaceae</taxon>
        <taxon>Cuscuteae</taxon>
        <taxon>Cuscuta</taxon>
        <taxon>Cuscuta subgen. Grammica</taxon>
        <taxon>Cuscuta sect. Cleistogrammica</taxon>
    </lineage>
</organism>
<evidence type="ECO:0000256" key="9">
    <source>
        <dbReference type="SAM" id="MobiDB-lite"/>
    </source>
</evidence>
<comment type="catalytic activity">
    <reaction evidence="1">
        <text>S-ubiquitinyl-[E2 ubiquitin-conjugating enzyme]-L-cysteine + [acceptor protein]-L-lysine = [E2 ubiquitin-conjugating enzyme]-L-cysteine + N(6)-ubiquitinyl-[acceptor protein]-L-lysine.</text>
        <dbReference type="EC" id="2.3.2.27"/>
    </reaction>
</comment>
<keyword evidence="3" id="KW-0479">Metal-binding</keyword>
<evidence type="ECO:0000256" key="6">
    <source>
        <dbReference type="ARBA" id="ARBA00022833"/>
    </source>
</evidence>
<feature type="region of interest" description="Disordered" evidence="9">
    <location>
        <begin position="261"/>
        <end position="293"/>
    </location>
</feature>
<evidence type="ECO:0000256" key="3">
    <source>
        <dbReference type="ARBA" id="ARBA00022723"/>
    </source>
</evidence>
<evidence type="ECO:0000256" key="4">
    <source>
        <dbReference type="ARBA" id="ARBA00022771"/>
    </source>
</evidence>
<dbReference type="InterPro" id="IPR001841">
    <property type="entry name" value="Znf_RING"/>
</dbReference>
<reference evidence="11 12" key="1">
    <citation type="submission" date="2018-04" db="EMBL/GenBank/DDBJ databases">
        <authorList>
            <person name="Vogel A."/>
        </authorList>
    </citation>
    <scope>NUCLEOTIDE SEQUENCE [LARGE SCALE GENOMIC DNA]</scope>
</reference>
<dbReference type="InterPro" id="IPR053238">
    <property type="entry name" value="RING-H2_zinc_finger"/>
</dbReference>
<dbReference type="Gene3D" id="3.30.40.10">
    <property type="entry name" value="Zinc/RING finger domain, C3HC4 (zinc finger)"/>
    <property type="match status" value="1"/>
</dbReference>
<dbReference type="InterPro" id="IPR013083">
    <property type="entry name" value="Znf_RING/FYVE/PHD"/>
</dbReference>
<dbReference type="EC" id="2.3.2.27" evidence="2"/>
<dbReference type="Pfam" id="PF13639">
    <property type="entry name" value="zf-RING_2"/>
    <property type="match status" value="1"/>
</dbReference>